<feature type="transmembrane region" description="Helical" evidence="2">
    <location>
        <begin position="156"/>
        <end position="180"/>
    </location>
</feature>
<name>A0A5D3B6S8_9TREE</name>
<sequence length="353" mass="37509">MSIPHPSLNTSQGLADSPKAGFNLASPHSSTAPGAPESGAAALGNLNGSKIIETEDRKVDGDLGVSKKIDIGRGKGVGFGVKKEEEEEAAEAGLRGENGNVIHQDETLRKGHQKLESIVFRIENVFDNIYLRAKPYTNKLLAIAEARPLLFTFSAIWLSFSAIPIVVFLGFVLLSIATILAVAVSTLLVLVVGTVVLTLSAIVATLVFASFFLLPTLFVTTTFSAISISFLLGLFFVYRLYQHVSSATQEGLSLNNLGRGVGGWAGEVGDRVGEVADYAYPFQSTKPPSAVVSSLSEKLGLPTQKQAYSTGQKGPFDEKATLRAYQNPPALSEKVGLHNNYNATVGSQPVVIT</sequence>
<keyword evidence="2" id="KW-1133">Transmembrane helix</keyword>
<proteinExistence type="predicted"/>
<evidence type="ECO:0000256" key="1">
    <source>
        <dbReference type="SAM" id="MobiDB-lite"/>
    </source>
</evidence>
<dbReference type="Proteomes" id="UP000322245">
    <property type="component" value="Unassembled WGS sequence"/>
</dbReference>
<comment type="caution">
    <text evidence="3">The sequence shown here is derived from an EMBL/GenBank/DDBJ whole genome shotgun (WGS) entry which is preliminary data.</text>
</comment>
<keyword evidence="2" id="KW-0472">Membrane</keyword>
<protein>
    <submittedName>
        <fullName evidence="3">Uncharacterized protein</fullName>
    </submittedName>
</protein>
<evidence type="ECO:0000313" key="3">
    <source>
        <dbReference type="EMBL" id="TYJ58718.1"/>
    </source>
</evidence>
<feature type="region of interest" description="Disordered" evidence="1">
    <location>
        <begin position="1"/>
        <end position="42"/>
    </location>
</feature>
<evidence type="ECO:0000256" key="2">
    <source>
        <dbReference type="SAM" id="Phobius"/>
    </source>
</evidence>
<reference evidence="3 4" key="1">
    <citation type="submission" date="2017-05" db="EMBL/GenBank/DDBJ databases">
        <title>The Genome Sequence of Tsuchiyaea wingfieldii DSM 27421.</title>
        <authorList>
            <person name="Cuomo C."/>
            <person name="Passer A."/>
            <person name="Billmyre B."/>
            <person name="Heitman J."/>
        </authorList>
    </citation>
    <scope>NUCLEOTIDE SEQUENCE [LARGE SCALE GENOMIC DNA]</scope>
    <source>
        <strain evidence="3 4">DSM 27421</strain>
    </source>
</reference>
<organism evidence="3 4">
    <name type="scientific">Cryptococcus floricola</name>
    <dbReference type="NCBI Taxonomy" id="2591691"/>
    <lineage>
        <taxon>Eukaryota</taxon>
        <taxon>Fungi</taxon>
        <taxon>Dikarya</taxon>
        <taxon>Basidiomycota</taxon>
        <taxon>Agaricomycotina</taxon>
        <taxon>Tremellomycetes</taxon>
        <taxon>Tremellales</taxon>
        <taxon>Cryptococcaceae</taxon>
        <taxon>Cryptococcus</taxon>
    </lineage>
</organism>
<keyword evidence="2" id="KW-0812">Transmembrane</keyword>
<feature type="transmembrane region" description="Helical" evidence="2">
    <location>
        <begin position="187"/>
        <end position="211"/>
    </location>
</feature>
<feature type="transmembrane region" description="Helical" evidence="2">
    <location>
        <begin position="217"/>
        <end position="238"/>
    </location>
</feature>
<keyword evidence="4" id="KW-1185">Reference proteome</keyword>
<evidence type="ECO:0000313" key="4">
    <source>
        <dbReference type="Proteomes" id="UP000322245"/>
    </source>
</evidence>
<dbReference type="EMBL" id="NIDF01000003">
    <property type="protein sequence ID" value="TYJ58718.1"/>
    <property type="molecule type" value="Genomic_DNA"/>
</dbReference>
<accession>A0A5D3B6S8</accession>
<dbReference type="AlphaFoldDB" id="A0A5D3B6S8"/>
<gene>
    <name evidence="3" type="ORF">B9479_000554</name>
</gene>